<dbReference type="PANTHER" id="PTHR31616">
    <property type="entry name" value="TREHALASE"/>
    <property type="match status" value="1"/>
</dbReference>
<dbReference type="Proteomes" id="UP000179221">
    <property type="component" value="Unassembled WGS sequence"/>
</dbReference>
<evidence type="ECO:0000313" key="2">
    <source>
        <dbReference type="EMBL" id="OGM26514.1"/>
    </source>
</evidence>
<proteinExistence type="predicted"/>
<dbReference type="InterPro" id="IPR012341">
    <property type="entry name" value="6hp_glycosidase-like_sf"/>
</dbReference>
<dbReference type="EMBL" id="MGGL01000011">
    <property type="protein sequence ID" value="OGM26514.1"/>
    <property type="molecule type" value="Genomic_DNA"/>
</dbReference>
<dbReference type="SUPFAM" id="SSF48208">
    <property type="entry name" value="Six-hairpin glycosidases"/>
    <property type="match status" value="1"/>
</dbReference>
<dbReference type="Pfam" id="PF00723">
    <property type="entry name" value="Glyco_hydro_15"/>
    <property type="match status" value="1"/>
</dbReference>
<dbReference type="GO" id="GO:0005975">
    <property type="term" value="P:carbohydrate metabolic process"/>
    <property type="evidence" value="ECO:0007669"/>
    <property type="project" value="InterPro"/>
</dbReference>
<reference evidence="2 3" key="1">
    <citation type="journal article" date="2016" name="Nat. Commun.">
        <title>Thousands of microbial genomes shed light on interconnected biogeochemical processes in an aquifer system.</title>
        <authorList>
            <person name="Anantharaman K."/>
            <person name="Brown C.T."/>
            <person name="Hug L.A."/>
            <person name="Sharon I."/>
            <person name="Castelle C.J."/>
            <person name="Probst A.J."/>
            <person name="Thomas B.C."/>
            <person name="Singh A."/>
            <person name="Wilkins M.J."/>
            <person name="Karaoz U."/>
            <person name="Brodie E.L."/>
            <person name="Williams K.H."/>
            <person name="Hubbard S.S."/>
            <person name="Banfield J.F."/>
        </authorList>
    </citation>
    <scope>NUCLEOTIDE SEQUENCE [LARGE SCALE GENOMIC DNA]</scope>
</reference>
<dbReference type="InterPro" id="IPR011613">
    <property type="entry name" value="GH15-like"/>
</dbReference>
<dbReference type="InterPro" id="IPR008928">
    <property type="entry name" value="6-hairpin_glycosidase_sf"/>
</dbReference>
<dbReference type="GO" id="GO:0004553">
    <property type="term" value="F:hydrolase activity, hydrolyzing O-glycosyl compounds"/>
    <property type="evidence" value="ECO:0007669"/>
    <property type="project" value="UniProtKB-ARBA"/>
</dbReference>
<organism evidence="2 3">
    <name type="scientific">Candidatus Woesebacteria bacterium RIFCSPHIGHO2_01_FULL_40_22</name>
    <dbReference type="NCBI Taxonomy" id="1802499"/>
    <lineage>
        <taxon>Bacteria</taxon>
        <taxon>Candidatus Woeseibacteriota</taxon>
    </lineage>
</organism>
<sequence length="664" mass="75517">MSKAAVLGNGKVLIGYDHFGQIKDLYYHYPGLENHIGRDMAHKIGVWANDRLSWFSDQVWDVKVRSVDGTMAVNVSAESQDLGLKFVFNDVVYNEKNIFVREIGVENLFDVRRTVKVFFNQEFNISQTQKGDTSYYDPEDNVIIHYKGRRVFLVNIECDGRGFDDYSVGLIGIEGKDGTFKDAEDGKLSKNPIEHGQVDSIIGISLDIGARDKKTFYYWMTIGKSILNVKALNKLVKERTPGDIIKSTEDYWQAWVDNQNFSFYSLSDTIINEFKRSLLIIRTHVSYNGAIIASGDSDMLQYGRDTYSYVWPRDAAFANLALVKSGDFNASRRFFEFCRDIISPEGFFMHKYRPDHALGSSWHPWVHEGIKNLPIQEDETALVIYALWTHFEMSKDLEFIESLYNPLIKKAAEFMADYIDEKTLLPKESYDLWEMKYGVSTFTAASVYGALVVASKFAEVLGKDKSAAKYKATAEKIKDAILKYLYDDKGGYFYKLVALEKQGIVIDKTLDMSSVYGIYKFGVLAYNDPRLKKAFEITKEKLGVKGGVGGLARFEGDQYHNPGGNIPGNPWIVTTLWETEYNIDFLKKQSELPDVVKDFTWVTQKAQPSGVLPEQLNAYTGQELSASPLIWSHAQYVLVIIKYLEKLEELGICKACYPLGKNSK</sequence>
<gene>
    <name evidence="2" type="ORF">A2628_03170</name>
</gene>
<evidence type="ECO:0000313" key="3">
    <source>
        <dbReference type="Proteomes" id="UP000179221"/>
    </source>
</evidence>
<feature type="domain" description="GH15-like" evidence="1">
    <location>
        <begin position="283"/>
        <end position="638"/>
    </location>
</feature>
<dbReference type="AlphaFoldDB" id="A0A1F7YGP6"/>
<comment type="caution">
    <text evidence="2">The sequence shown here is derived from an EMBL/GenBank/DDBJ whole genome shotgun (WGS) entry which is preliminary data.</text>
</comment>
<dbReference type="Gene3D" id="1.50.10.10">
    <property type="match status" value="1"/>
</dbReference>
<accession>A0A1F7YGP6</accession>
<protein>
    <recommendedName>
        <fullName evidence="1">GH15-like domain-containing protein</fullName>
    </recommendedName>
</protein>
<name>A0A1F7YGP6_9BACT</name>
<dbReference type="PANTHER" id="PTHR31616:SF13">
    <property type="entry name" value="GLUCAN 1,4-ALPHA-GLUCOSIDASE"/>
    <property type="match status" value="1"/>
</dbReference>
<evidence type="ECO:0000259" key="1">
    <source>
        <dbReference type="Pfam" id="PF00723"/>
    </source>
</evidence>